<sequence length="220" mass="23571">EDGVVLVNHDVVRAAGVDRERFDEAQSHARDELERRVELYRGGRPPADLRGRTVLLVDDGVATGASARVAARVARARGATSVVLATPVVAGDAVASLREDVDEVIATIVARGTFAVGQWYQQFDQVTDEEVLDDLGRAARRFVSLDDEAPWTGARERVDIPTSSVRLAGDLSVPEGAGTVVLVARVGGGHETSRDLQVTEFLSRRGHATLLLDLLVEGEA</sequence>
<comment type="caution">
    <text evidence="2">The sequence shown here is derived from an EMBL/GenBank/DDBJ whole genome shotgun (WGS) entry which is preliminary data.</text>
</comment>
<keyword evidence="2" id="KW-0808">Transferase</keyword>
<dbReference type="AlphaFoldDB" id="T0YEM4"/>
<dbReference type="InterPro" id="IPR029058">
    <property type="entry name" value="AB_hydrolase_fold"/>
</dbReference>
<reference evidence="2" key="2">
    <citation type="journal article" date="2014" name="ISME J.">
        <title>Microbial stratification in low pH oxic and suboxic macroscopic growths along an acid mine drainage.</title>
        <authorList>
            <person name="Mendez-Garcia C."/>
            <person name="Mesa V."/>
            <person name="Sprenger R.R."/>
            <person name="Richter M."/>
            <person name="Diez M.S."/>
            <person name="Solano J."/>
            <person name="Bargiela R."/>
            <person name="Golyshina O.V."/>
            <person name="Manteca A."/>
            <person name="Ramos J.L."/>
            <person name="Gallego J.R."/>
            <person name="Llorente I."/>
            <person name="Martins Dos Santos V.A."/>
            <person name="Jensen O.N."/>
            <person name="Pelaez A.I."/>
            <person name="Sanchez J."/>
            <person name="Ferrer M."/>
        </authorList>
    </citation>
    <scope>NUCLEOTIDE SEQUENCE</scope>
</reference>
<dbReference type="SUPFAM" id="SSF53271">
    <property type="entry name" value="PRTase-like"/>
    <property type="match status" value="1"/>
</dbReference>
<name>T0YEM4_9ZZZZ</name>
<reference evidence="2" key="1">
    <citation type="submission" date="2013-08" db="EMBL/GenBank/DDBJ databases">
        <authorList>
            <person name="Mendez C."/>
            <person name="Richter M."/>
            <person name="Ferrer M."/>
            <person name="Sanchez J."/>
        </authorList>
    </citation>
    <scope>NUCLEOTIDE SEQUENCE</scope>
</reference>
<feature type="non-terminal residue" evidence="2">
    <location>
        <position position="1"/>
    </location>
</feature>
<organism evidence="2">
    <name type="scientific">mine drainage metagenome</name>
    <dbReference type="NCBI Taxonomy" id="410659"/>
    <lineage>
        <taxon>unclassified sequences</taxon>
        <taxon>metagenomes</taxon>
        <taxon>ecological metagenomes</taxon>
    </lineage>
</organism>
<dbReference type="CDD" id="cd06223">
    <property type="entry name" value="PRTases_typeI"/>
    <property type="match status" value="1"/>
</dbReference>
<dbReference type="Pfam" id="PF00156">
    <property type="entry name" value="Pribosyltran"/>
    <property type="match status" value="1"/>
</dbReference>
<protein>
    <submittedName>
        <fullName evidence="2">Phosphoribosyltransferase</fullName>
        <ecNumber evidence="2">2.-.-.-</ecNumber>
    </submittedName>
</protein>
<dbReference type="Gene3D" id="3.40.50.1820">
    <property type="entry name" value="alpha/beta hydrolase"/>
    <property type="match status" value="1"/>
</dbReference>
<dbReference type="Gene3D" id="3.40.50.2020">
    <property type="match status" value="1"/>
</dbReference>
<dbReference type="InterPro" id="IPR029057">
    <property type="entry name" value="PRTase-like"/>
</dbReference>
<evidence type="ECO:0000313" key="2">
    <source>
        <dbReference type="EMBL" id="EQD31568.1"/>
    </source>
</evidence>
<evidence type="ECO:0000259" key="1">
    <source>
        <dbReference type="Pfam" id="PF00156"/>
    </source>
</evidence>
<feature type="non-terminal residue" evidence="2">
    <location>
        <position position="220"/>
    </location>
</feature>
<feature type="domain" description="Phosphoribosyltransferase" evidence="1">
    <location>
        <begin position="33"/>
        <end position="101"/>
    </location>
</feature>
<dbReference type="GO" id="GO:0016757">
    <property type="term" value="F:glycosyltransferase activity"/>
    <property type="evidence" value="ECO:0007669"/>
    <property type="project" value="UniProtKB-KW"/>
</dbReference>
<proteinExistence type="predicted"/>
<dbReference type="EC" id="2.-.-.-" evidence="2"/>
<dbReference type="EMBL" id="AUZY01012078">
    <property type="protein sequence ID" value="EQD31568.1"/>
    <property type="molecule type" value="Genomic_DNA"/>
</dbReference>
<keyword evidence="2" id="KW-0328">Glycosyltransferase</keyword>
<accession>T0YEM4</accession>
<dbReference type="InterPro" id="IPR000836">
    <property type="entry name" value="PRTase_dom"/>
</dbReference>
<gene>
    <name evidence="2" type="ORF">B1B_18065</name>
</gene>
<dbReference type="SUPFAM" id="SSF53474">
    <property type="entry name" value="alpha/beta-Hydrolases"/>
    <property type="match status" value="1"/>
</dbReference>